<feature type="compositionally biased region" description="Low complexity" evidence="3">
    <location>
        <begin position="2249"/>
        <end position="2258"/>
    </location>
</feature>
<dbReference type="Proteomes" id="UP000095280">
    <property type="component" value="Unplaced"/>
</dbReference>
<feature type="region of interest" description="Disordered" evidence="3">
    <location>
        <begin position="1635"/>
        <end position="1687"/>
    </location>
</feature>
<dbReference type="InterPro" id="IPR011009">
    <property type="entry name" value="Kinase-like_dom_sf"/>
</dbReference>
<evidence type="ECO:0000256" key="1">
    <source>
        <dbReference type="ARBA" id="ARBA00022737"/>
    </source>
</evidence>
<evidence type="ECO:0000256" key="3">
    <source>
        <dbReference type="SAM" id="MobiDB-lite"/>
    </source>
</evidence>
<feature type="compositionally biased region" description="Basic and acidic residues" evidence="3">
    <location>
        <begin position="402"/>
        <end position="421"/>
    </location>
</feature>
<dbReference type="GO" id="GO:0004672">
    <property type="term" value="F:protein kinase activity"/>
    <property type="evidence" value="ECO:0007669"/>
    <property type="project" value="InterPro"/>
</dbReference>
<accession>A0A1I8JCR5</accession>
<feature type="compositionally biased region" description="Polar residues" evidence="3">
    <location>
        <begin position="1663"/>
        <end position="1681"/>
    </location>
</feature>
<dbReference type="WBParaSite" id="maker-uti_cns_0046783-snap-gene-0.2-mRNA-1">
    <property type="protein sequence ID" value="maker-uti_cns_0046783-snap-gene-0.2-mRNA-1"/>
    <property type="gene ID" value="maker-uti_cns_0046783-snap-gene-0.2"/>
</dbReference>
<evidence type="ECO:0000313" key="5">
    <source>
        <dbReference type="Proteomes" id="UP000095280"/>
    </source>
</evidence>
<dbReference type="InterPro" id="IPR002110">
    <property type="entry name" value="Ankyrin_rpt"/>
</dbReference>
<dbReference type="PANTHER" id="PTHR24198">
    <property type="entry name" value="ANKYRIN REPEAT AND PROTEIN KINASE DOMAIN-CONTAINING PROTEIN"/>
    <property type="match status" value="1"/>
</dbReference>
<dbReference type="PROSITE" id="PS50011">
    <property type="entry name" value="PROTEIN_KINASE_DOM"/>
    <property type="match status" value="2"/>
</dbReference>
<dbReference type="SUPFAM" id="SSF48403">
    <property type="entry name" value="Ankyrin repeat"/>
    <property type="match status" value="4"/>
</dbReference>
<dbReference type="InterPro" id="IPR000719">
    <property type="entry name" value="Prot_kinase_dom"/>
</dbReference>
<evidence type="ECO:0000313" key="6">
    <source>
        <dbReference type="WBParaSite" id="maker-uti_cns_0046783-snap-gene-0.2-mRNA-1"/>
    </source>
</evidence>
<feature type="region of interest" description="Disordered" evidence="3">
    <location>
        <begin position="2237"/>
        <end position="2268"/>
    </location>
</feature>
<dbReference type="GO" id="GO:0005524">
    <property type="term" value="F:ATP binding"/>
    <property type="evidence" value="ECO:0007669"/>
    <property type="project" value="InterPro"/>
</dbReference>
<dbReference type="InterPro" id="IPR036770">
    <property type="entry name" value="Ankyrin_rpt-contain_sf"/>
</dbReference>
<feature type="region of interest" description="Disordered" evidence="3">
    <location>
        <begin position="387"/>
        <end position="427"/>
    </location>
</feature>
<evidence type="ECO:0000256" key="2">
    <source>
        <dbReference type="ARBA" id="ARBA00023043"/>
    </source>
</evidence>
<feature type="domain" description="Protein kinase" evidence="4">
    <location>
        <begin position="1688"/>
        <end position="1941"/>
    </location>
</feature>
<organism evidence="5 6">
    <name type="scientific">Macrostomum lignano</name>
    <dbReference type="NCBI Taxonomy" id="282301"/>
    <lineage>
        <taxon>Eukaryota</taxon>
        <taxon>Metazoa</taxon>
        <taxon>Spiralia</taxon>
        <taxon>Lophotrochozoa</taxon>
        <taxon>Platyhelminthes</taxon>
        <taxon>Rhabditophora</taxon>
        <taxon>Macrostomorpha</taxon>
        <taxon>Macrostomida</taxon>
        <taxon>Macrostomidae</taxon>
        <taxon>Macrostomum</taxon>
    </lineage>
</organism>
<feature type="region of interest" description="Disordered" evidence="3">
    <location>
        <begin position="2307"/>
        <end position="2332"/>
    </location>
</feature>
<dbReference type="Pfam" id="PF00069">
    <property type="entry name" value="Pkinase"/>
    <property type="match status" value="2"/>
</dbReference>
<dbReference type="Pfam" id="PF12796">
    <property type="entry name" value="Ank_2"/>
    <property type="match status" value="1"/>
</dbReference>
<keyword evidence="1" id="KW-0677">Repeat</keyword>
<dbReference type="SMART" id="SM00248">
    <property type="entry name" value="ANK"/>
    <property type="match status" value="21"/>
</dbReference>
<dbReference type="PANTHER" id="PTHR24198:SF165">
    <property type="entry name" value="ANKYRIN REPEAT-CONTAINING PROTEIN-RELATED"/>
    <property type="match status" value="1"/>
</dbReference>
<reference evidence="6" key="1">
    <citation type="submission" date="2016-11" db="UniProtKB">
        <authorList>
            <consortium name="WormBaseParasite"/>
        </authorList>
    </citation>
    <scope>IDENTIFICATION</scope>
</reference>
<proteinExistence type="predicted"/>
<keyword evidence="5" id="KW-1185">Reference proteome</keyword>
<protein>
    <submittedName>
        <fullName evidence="6">ANK_REP_REGION domain-containing protein</fullName>
    </submittedName>
</protein>
<sequence length="2404" mass="265438">SSDLNLSSSSGKFAATNGSRSWSRHSTVTVDFRIAPAVTRLVSRLNSDLIPLAQEKDGWDRVREDVEPATLLESLEAEKISDGINRGARAYHVHIIGIAHLENGVMEITAKQLIHDHVPEKRGGQAASKAVVIAPPRRRRDHPPPGSQRGHWGCQDPEDRGSASSQGGPIGLLHEDQIRLTASIPFRSSSVEVTTLLAGTQIRCLLVRERSSSLQKARLRSQLGSGSSSRSRRPDSASLGQIRRQESLVAFERAINSTSHLLQLVGEQARVLLQDDNRRLPLCRISVGGPGVGGAIFSGLKALFRRRPRLGSFRCPGRWPLAPVSLPPSLARLALLSRRRAAPEVVLSCLAAGVAGVFSEAPLRVCSTGLAGASLMVAGGMAAESTAPAEAGGTVSSTAGRLLEHKSEENVSRRRHEEGRTGRRSYRPVRPEQLQRVRLWLASDHRVEATKLVQTSHQLVVQVRVHAAELSRFELGFFQGHCTNANITASSSDLNLSSSSGKFAATNGSRSWSRHSTTSPMEPRLRVALEAAEDAQLQSLCQQLDCNFELTVGGYKDWDKGERVQSVTHHVACKSHNLRCLKLLIDRFGSDCLKFRNDWDETAVQLAAEHQDDSWMELIRDTLGMSCFQDTARSGRAVAHYAAMNEMTNLSLKWLVKKLGSGCLAVPDEYGDTAVHLAAQYQSTDSMELMKRELGSDCFNQKGWLSRTAVHCAVLNPDSGASLEWLVQECGTASLTVPDETGNDAFRLAADCRSAEALQFLTTQLDIKQQSSLMESTLRKALEARDDGQLQQLIPLLRTNCQMTVGGYSYFVNRERTQPIAHHVVCKVRNLQCLKLLIEKFGPDCLTCRNDWAETVVHLAAKHQDASWIQLVRDALSEDCFKEKTKSGKTVTHYAAMNEVNNSSLLWLVKQLGRHCLTIPDNDGDTAVHTVAEYQGVGSMELIKRELGTDCFKDLAGYRNRTVFHSAATNIGTNAVLKWLVKKFGSECLKIPDEDGNTAVLLASASQGNRNRTAVHCAATNNVNSETLKWLVKECGPESLTVQDRFGDTPVHLVAQYQDTDLMELIKKELGSRCFHLKNRDKQSAIHFAAMNPTSSLSLAWIVKECGSDCLTVADERGHTAIHLAAEHQGVDSMNLIQRVLGSGCFPDIKGFRSRTAFHYAALNSSCATLEWLVDELGQDCLIVPDSDGNTAVHLAAQYQSISRSSFLSDQLGPLIFSLKNNKGETLADFVEKAADADRRARNRAWIASQLSMKPDSAPSQVCHKPITATATNDYSSRSLYESRLRAALEKGDEELLQRLFQQLDSNFDLSVGGYKDFSKEEKTQSVAHHVVCKSRSPLCLKALINRLGAECLTCTNDCGETPVHLAAKYRTDSWMVLLQDSLKNDLLFNKKTRSGKTVTHYASMNKVSNAALKWIVKKFGRDWLTIPDEDGNTAVHLAIQCQGVDSMELIKKELGTDCFKQRVGHHKRAPFHLAAMNSDSTAPLEWLIRELGCDCLTVPDEDGNTAVHLAAQYQGVDSLQLIKIVLGRECLYRMKGFRDRTAVHCAATNLVNDINLEWLVQECGSQCLTVRDKHGDTAVHLAAQHQSAELLQYLADQLGHQMFALKNSKGENISDYVRMDKHSDRKFRKLSWLAGEKSPKQPNQPGPRPNVRKFEDGRTVRAANSMNKSNNCSTASTVQKPRTVPQPLKKPIIRSGEFGKVYTTLADQIQTAATKILAKKSLELKILEIEIRAVKDIIYPTSIRQFLKCEFLKTGGFYSLDVLVSGHSLFELIERQLNLIPQVDVAEFARQVCSGLRCLDRQRHFTAHSSALCSNIVITTDGLIKVIDFPQAVASCGLSTNPSGTNHSTAPELLGCAVFELKETQQPSGDAAMFQIPMLTLTDSAMPKPSMRLVTALSKFYRRCKEFDAKRVKNSSEMLQHSSGSTPSSTEEPLYQESWTSVRLIGRGGFGEIHEVITDKGIRCATKTLKLPIQLGDELETLEREVNGAVESEKNLRRLQHDNIVKFLDVAQPEPATLVVFMELLDGRTLENYINNKPLDEKTICSALLYMHSQEPPVIHRDINCTNIIVLVGNSRIKLIDFGLSIKLEHKSADIWAFGCSVFQMATGARPHADTRSLLKMAMKLSNDGAPALSADCSPDLQDFYSCCTAKNRTLRKSAAHLMRHSRKKWFKISTMNSQAQSASHVVKPPVGTPLYTKLISPTSHPAFRTSAQTGWSFRYVSRGASTTLWLRRTGNGGGSSGVRHVGDGASAASSLPGSPPRAELPLRPSCCSSTDRMKRALPPLELPKSPLSGAANRRRVFLRSRQRNGIRGGRQGVPHNEQEHHQRQQNGQLQVNFLAGLDRQEEPQEAGQVTLISTGNIHSTEPSLHRMVLVVMNFRLLSSALQWFEIDSASFKNWKSIV</sequence>
<dbReference type="Gene3D" id="1.25.40.20">
    <property type="entry name" value="Ankyrin repeat-containing domain"/>
    <property type="match status" value="4"/>
</dbReference>
<keyword evidence="2" id="KW-0040">ANK repeat</keyword>
<feature type="region of interest" description="Disordered" evidence="3">
    <location>
        <begin position="117"/>
        <end position="170"/>
    </location>
</feature>
<evidence type="ECO:0000259" key="4">
    <source>
        <dbReference type="PROSITE" id="PS50011"/>
    </source>
</evidence>
<feature type="domain" description="Protein kinase" evidence="4">
    <location>
        <begin position="1940"/>
        <end position="2172"/>
    </location>
</feature>
<feature type="compositionally biased region" description="Low complexity" evidence="3">
    <location>
        <begin position="220"/>
        <end position="229"/>
    </location>
</feature>
<dbReference type="SUPFAM" id="SSF56112">
    <property type="entry name" value="Protein kinase-like (PK-like)"/>
    <property type="match status" value="2"/>
</dbReference>
<feature type="region of interest" description="Disordered" evidence="3">
    <location>
        <begin position="217"/>
        <end position="240"/>
    </location>
</feature>
<dbReference type="Gene3D" id="1.10.510.10">
    <property type="entry name" value="Transferase(Phosphotransferase) domain 1"/>
    <property type="match status" value="3"/>
</dbReference>
<name>A0A1I8JCR5_9PLAT</name>